<dbReference type="Pfam" id="PF13682">
    <property type="entry name" value="CZB"/>
    <property type="match status" value="1"/>
</dbReference>
<organism evidence="2 3">
    <name type="scientific">Novipirellula herctigrandis</name>
    <dbReference type="NCBI Taxonomy" id="2527986"/>
    <lineage>
        <taxon>Bacteria</taxon>
        <taxon>Pseudomonadati</taxon>
        <taxon>Planctomycetota</taxon>
        <taxon>Planctomycetia</taxon>
        <taxon>Pirellulales</taxon>
        <taxon>Pirellulaceae</taxon>
        <taxon>Novipirellula</taxon>
    </lineage>
</organism>
<gene>
    <name evidence="2" type="ORF">CA13_51300</name>
</gene>
<evidence type="ECO:0000313" key="2">
    <source>
        <dbReference type="EMBL" id="TWT83663.1"/>
    </source>
</evidence>
<dbReference type="Gene3D" id="1.20.120.30">
    <property type="entry name" value="Aspartate receptor, ligand-binding domain"/>
    <property type="match status" value="1"/>
</dbReference>
<name>A0A5C5ZAU6_9BACT</name>
<dbReference type="Proteomes" id="UP000315010">
    <property type="component" value="Unassembled WGS sequence"/>
</dbReference>
<evidence type="ECO:0000313" key="3">
    <source>
        <dbReference type="Proteomes" id="UP000315010"/>
    </source>
</evidence>
<proteinExistence type="predicted"/>
<dbReference type="AlphaFoldDB" id="A0A5C5ZAU6"/>
<evidence type="ECO:0000259" key="1">
    <source>
        <dbReference type="Pfam" id="PF13682"/>
    </source>
</evidence>
<dbReference type="InterPro" id="IPR025991">
    <property type="entry name" value="Chemoreceptor_zinc-bind_dom"/>
</dbReference>
<keyword evidence="3" id="KW-1185">Reference proteome</keyword>
<sequence>MWITTNCRLGKWYDSGDGKDSFASTPSFGSLDTSHSHVHDGTKNVFDMLQSENVMGDRLLAALEHMEQGSDGVFDSLDRFLRKKAIKQLASRAGRYCGGGGNWMNDPDAVND</sequence>
<reference evidence="2 3" key="1">
    <citation type="submission" date="2019-02" db="EMBL/GenBank/DDBJ databases">
        <title>Deep-cultivation of Planctomycetes and their phenomic and genomic characterization uncovers novel biology.</title>
        <authorList>
            <person name="Wiegand S."/>
            <person name="Jogler M."/>
            <person name="Boedeker C."/>
            <person name="Pinto D."/>
            <person name="Vollmers J."/>
            <person name="Rivas-Marin E."/>
            <person name="Kohn T."/>
            <person name="Peeters S.H."/>
            <person name="Heuer A."/>
            <person name="Rast P."/>
            <person name="Oberbeckmann S."/>
            <person name="Bunk B."/>
            <person name="Jeske O."/>
            <person name="Meyerdierks A."/>
            <person name="Storesund J.E."/>
            <person name="Kallscheuer N."/>
            <person name="Luecker S."/>
            <person name="Lage O.M."/>
            <person name="Pohl T."/>
            <person name="Merkel B.J."/>
            <person name="Hornburger P."/>
            <person name="Mueller R.-W."/>
            <person name="Bruemmer F."/>
            <person name="Labrenz M."/>
            <person name="Spormann A.M."/>
            <person name="Op Den Camp H."/>
            <person name="Overmann J."/>
            <person name="Amann R."/>
            <person name="Jetten M.S.M."/>
            <person name="Mascher T."/>
            <person name="Medema M.H."/>
            <person name="Devos D.P."/>
            <person name="Kaster A.-K."/>
            <person name="Ovreas L."/>
            <person name="Rohde M."/>
            <person name="Galperin M.Y."/>
            <person name="Jogler C."/>
        </authorList>
    </citation>
    <scope>NUCLEOTIDE SEQUENCE [LARGE SCALE GENOMIC DNA]</scope>
    <source>
        <strain evidence="2 3">CA13</strain>
    </source>
</reference>
<accession>A0A5C5ZAU6</accession>
<feature type="domain" description="Chemoreceptor zinc-binding" evidence="1">
    <location>
        <begin position="5"/>
        <end position="44"/>
    </location>
</feature>
<protein>
    <recommendedName>
        <fullName evidence="1">Chemoreceptor zinc-binding domain-containing protein</fullName>
    </recommendedName>
</protein>
<comment type="caution">
    <text evidence="2">The sequence shown here is derived from an EMBL/GenBank/DDBJ whole genome shotgun (WGS) entry which is preliminary data.</text>
</comment>
<dbReference type="EMBL" id="SJPJ01000001">
    <property type="protein sequence ID" value="TWT83663.1"/>
    <property type="molecule type" value="Genomic_DNA"/>
</dbReference>